<evidence type="ECO:0000313" key="1">
    <source>
        <dbReference type="EMBL" id="MFC4987976.1"/>
    </source>
</evidence>
<sequence length="76" mass="8171">MIQQQLEAETIAPLPETLTSPEAKLVYLYVDAAGGATVDDLNETLAMQKMSILSVLNSLSGEKLVEKSGNRYVVSS</sequence>
<keyword evidence="2" id="KW-1185">Reference proteome</keyword>
<accession>A0ABD5QDX8</accession>
<gene>
    <name evidence="1" type="ORF">ACFPFO_09470</name>
</gene>
<evidence type="ECO:0000313" key="2">
    <source>
        <dbReference type="Proteomes" id="UP001595925"/>
    </source>
</evidence>
<reference evidence="1 2" key="1">
    <citation type="journal article" date="2019" name="Int. J. Syst. Evol. Microbiol.">
        <title>The Global Catalogue of Microorganisms (GCM) 10K type strain sequencing project: providing services to taxonomists for standard genome sequencing and annotation.</title>
        <authorList>
            <consortium name="The Broad Institute Genomics Platform"/>
            <consortium name="The Broad Institute Genome Sequencing Center for Infectious Disease"/>
            <person name="Wu L."/>
            <person name="Ma J."/>
        </authorList>
    </citation>
    <scope>NUCLEOTIDE SEQUENCE [LARGE SCALE GENOMIC DNA]</scope>
    <source>
        <strain evidence="1 2">CGMCC 1.15824</strain>
    </source>
</reference>
<dbReference type="AlphaFoldDB" id="A0ABD5QDX8"/>
<comment type="caution">
    <text evidence="1">The sequence shown here is derived from an EMBL/GenBank/DDBJ whole genome shotgun (WGS) entry which is preliminary data.</text>
</comment>
<dbReference type="RefSeq" id="WP_224826931.1">
    <property type="nucleotide sequence ID" value="NZ_JAIVEF010000001.1"/>
</dbReference>
<dbReference type="EMBL" id="JBHSJG010000036">
    <property type="protein sequence ID" value="MFC4987976.1"/>
    <property type="molecule type" value="Genomic_DNA"/>
</dbReference>
<organism evidence="1 2">
    <name type="scientific">Saliphagus infecundisoli</name>
    <dbReference type="NCBI Taxonomy" id="1849069"/>
    <lineage>
        <taxon>Archaea</taxon>
        <taxon>Methanobacteriati</taxon>
        <taxon>Methanobacteriota</taxon>
        <taxon>Stenosarchaea group</taxon>
        <taxon>Halobacteria</taxon>
        <taxon>Halobacteriales</taxon>
        <taxon>Natrialbaceae</taxon>
        <taxon>Saliphagus</taxon>
    </lineage>
</organism>
<dbReference type="Proteomes" id="UP001595925">
    <property type="component" value="Unassembled WGS sequence"/>
</dbReference>
<protein>
    <submittedName>
        <fullName evidence="1">MarR family transcriptional regulator</fullName>
    </submittedName>
</protein>
<proteinExistence type="predicted"/>
<name>A0ABD5QDX8_9EURY</name>